<dbReference type="Proteomes" id="UP000245137">
    <property type="component" value="Unassembled WGS sequence"/>
</dbReference>
<dbReference type="EMBL" id="VJMF01000024">
    <property type="protein sequence ID" value="TRL35988.1"/>
    <property type="molecule type" value="Genomic_DNA"/>
</dbReference>
<dbReference type="EMBL" id="PUIV01000007">
    <property type="protein sequence ID" value="PWB94575.1"/>
    <property type="molecule type" value="Genomic_DNA"/>
</dbReference>
<dbReference type="GO" id="GO:0016042">
    <property type="term" value="P:lipid catabolic process"/>
    <property type="evidence" value="ECO:0007669"/>
    <property type="project" value="UniProtKB-UniRule"/>
</dbReference>
<dbReference type="SUPFAM" id="SSF52151">
    <property type="entry name" value="FabD/lysophospholipase-like"/>
    <property type="match status" value="1"/>
</dbReference>
<dbReference type="PANTHER" id="PTHR14226">
    <property type="entry name" value="NEUROPATHY TARGET ESTERASE/SWISS CHEESE D.MELANOGASTER"/>
    <property type="match status" value="1"/>
</dbReference>
<reference evidence="6" key="2">
    <citation type="submission" date="2018-02" db="EMBL/GenBank/DDBJ databases">
        <authorList>
            <person name="Cohen D.B."/>
            <person name="Kent A.D."/>
        </authorList>
    </citation>
    <scope>NUCLEOTIDE SEQUENCE</scope>
    <source>
        <strain evidence="6">DSM 17706</strain>
    </source>
</reference>
<dbReference type="PANTHER" id="PTHR14226:SF78">
    <property type="entry name" value="SLR0060 PROTEIN"/>
    <property type="match status" value="1"/>
</dbReference>
<keyword evidence="3 4" id="KW-0443">Lipid metabolism</keyword>
<feature type="short sequence motif" description="GXSXG" evidence="4">
    <location>
        <begin position="42"/>
        <end position="46"/>
    </location>
</feature>
<proteinExistence type="predicted"/>
<dbReference type="InterPro" id="IPR050301">
    <property type="entry name" value="NTE"/>
</dbReference>
<evidence type="ECO:0000313" key="6">
    <source>
        <dbReference type="EMBL" id="PWB94575.1"/>
    </source>
</evidence>
<dbReference type="InterPro" id="IPR016035">
    <property type="entry name" value="Acyl_Trfase/lysoPLipase"/>
</dbReference>
<feature type="active site" description="Nucleophile" evidence="4">
    <location>
        <position position="44"/>
    </location>
</feature>
<dbReference type="OrthoDB" id="9807112at2"/>
<reference evidence="7 9" key="3">
    <citation type="submission" date="2019-07" db="EMBL/GenBank/DDBJ databases">
        <title>Ln-dependent methylotrophs.</title>
        <authorList>
            <person name="Tani A."/>
        </authorList>
    </citation>
    <scope>NUCLEOTIDE SEQUENCE [LARGE SCALE GENOMIC DNA]</scope>
    <source>
        <strain evidence="7 9">SM89A</strain>
    </source>
</reference>
<sequence length="338" mass="37548">MTDQKKKVTLALQGGGAHGAFTWGVLDAFLEDGRLDVVGVSGASAGAMNAVVYADGLREGGPARARAQLQEFWRTVSVDGDLSKAQRDLCDMVFGFWDPLKLRKSFTHNAASYFSPYEFNPLDINPLRDLIDSLIDFRALRATDDLKLFVSATNVRTGKVRIFRRPEMTIDMLMASACLPTLFQAVEVEGEAYWDGGYMGNPALFPLYTETDCRDIILVQINPVERDEIPRTAQDIMDRLNEITFNASLLHEFRAIDFVARLIDAGRLKGTHYKKVLLHLVEGGAAMQRFGADTKLDADYGFLRSLFDIGHEAGKAFLDEHYDAIGVAGTLQLKEQLV</sequence>
<evidence type="ECO:0000256" key="4">
    <source>
        <dbReference type="PROSITE-ProRule" id="PRU01161"/>
    </source>
</evidence>
<organism evidence="6 8">
    <name type="scientific">Methylosinus sporium</name>
    <dbReference type="NCBI Taxonomy" id="428"/>
    <lineage>
        <taxon>Bacteria</taxon>
        <taxon>Pseudomonadati</taxon>
        <taxon>Pseudomonadota</taxon>
        <taxon>Alphaproteobacteria</taxon>
        <taxon>Hyphomicrobiales</taxon>
        <taxon>Methylocystaceae</taxon>
        <taxon>Methylosinus</taxon>
    </lineage>
</organism>
<dbReference type="PROSITE" id="PS51635">
    <property type="entry name" value="PNPLA"/>
    <property type="match status" value="1"/>
</dbReference>
<evidence type="ECO:0000313" key="8">
    <source>
        <dbReference type="Proteomes" id="UP000245137"/>
    </source>
</evidence>
<keyword evidence="1 4" id="KW-0378">Hydrolase</keyword>
<evidence type="ECO:0000256" key="1">
    <source>
        <dbReference type="ARBA" id="ARBA00022801"/>
    </source>
</evidence>
<gene>
    <name evidence="6" type="ORF">C5689_07555</name>
    <name evidence="7" type="ORF">FM996_05545</name>
</gene>
<feature type="domain" description="PNPLA" evidence="5">
    <location>
        <begin position="10"/>
        <end position="208"/>
    </location>
</feature>
<evidence type="ECO:0000313" key="7">
    <source>
        <dbReference type="EMBL" id="TRL35988.1"/>
    </source>
</evidence>
<feature type="short sequence motif" description="DGA/G" evidence="4">
    <location>
        <begin position="195"/>
        <end position="197"/>
    </location>
</feature>
<keyword evidence="8" id="KW-1185">Reference proteome</keyword>
<reference evidence="6 8" key="1">
    <citation type="journal article" date="2018" name="Appl. Microbiol. Biotechnol.">
        <title>Co-cultivation of the strictly anaerobic methanogen Methanosarcina barkeri with aerobic methanotrophs in an oxygen-limited membrane bioreactor.</title>
        <authorList>
            <person name="In 't Zandt M.H."/>
            <person name="van den Bosch T.J.M."/>
            <person name="Rijkers R."/>
            <person name="van Kessel M.A.H.J."/>
            <person name="Jetten M.S.M."/>
            <person name="Welte C.U."/>
        </authorList>
    </citation>
    <scope>NUCLEOTIDE SEQUENCE [LARGE SCALE GENOMIC DNA]</scope>
    <source>
        <strain evidence="6 8">DSM 17706</strain>
    </source>
</reference>
<feature type="active site" description="Proton acceptor" evidence="4">
    <location>
        <position position="195"/>
    </location>
</feature>
<evidence type="ECO:0000259" key="5">
    <source>
        <dbReference type="PROSITE" id="PS51635"/>
    </source>
</evidence>
<evidence type="ECO:0000256" key="2">
    <source>
        <dbReference type="ARBA" id="ARBA00022963"/>
    </source>
</evidence>
<keyword evidence="2 4" id="KW-0442">Lipid degradation</keyword>
<name>A0A2U1SSJ2_METSR</name>
<evidence type="ECO:0000256" key="3">
    <source>
        <dbReference type="ARBA" id="ARBA00023098"/>
    </source>
</evidence>
<dbReference type="AlphaFoldDB" id="A0A2U1SSJ2"/>
<dbReference type="Pfam" id="PF01734">
    <property type="entry name" value="Patatin"/>
    <property type="match status" value="1"/>
</dbReference>
<comment type="caution">
    <text evidence="6">The sequence shown here is derived from an EMBL/GenBank/DDBJ whole genome shotgun (WGS) entry which is preliminary data.</text>
</comment>
<feature type="short sequence motif" description="GXGXXG" evidence="4">
    <location>
        <begin position="14"/>
        <end position="19"/>
    </location>
</feature>
<dbReference type="RefSeq" id="WP_108916659.1">
    <property type="nucleotide sequence ID" value="NZ_BGJY01000003.1"/>
</dbReference>
<accession>A0A2U1SSJ2</accession>
<dbReference type="Proteomes" id="UP000316781">
    <property type="component" value="Unassembled WGS sequence"/>
</dbReference>
<dbReference type="GO" id="GO:0016787">
    <property type="term" value="F:hydrolase activity"/>
    <property type="evidence" value="ECO:0007669"/>
    <property type="project" value="UniProtKB-UniRule"/>
</dbReference>
<evidence type="ECO:0000313" key="9">
    <source>
        <dbReference type="Proteomes" id="UP000316781"/>
    </source>
</evidence>
<dbReference type="InterPro" id="IPR002641">
    <property type="entry name" value="PNPLA_dom"/>
</dbReference>
<protein>
    <submittedName>
        <fullName evidence="6 7">Patatin</fullName>
    </submittedName>
</protein>
<dbReference type="Gene3D" id="3.40.1090.10">
    <property type="entry name" value="Cytosolic phospholipase A2 catalytic domain"/>
    <property type="match status" value="2"/>
</dbReference>